<evidence type="ECO:0000256" key="3">
    <source>
        <dbReference type="ARBA" id="ARBA00012790"/>
    </source>
</evidence>
<reference evidence="17 18" key="1">
    <citation type="submission" date="2018-11" db="EMBL/GenBank/DDBJ databases">
        <title>Genomic Encyclopedia of Type Strains, Phase IV (KMG-IV): sequencing the most valuable type-strain genomes for metagenomic binning, comparative biology and taxonomic classification.</title>
        <authorList>
            <person name="Goeker M."/>
        </authorList>
    </citation>
    <scope>NUCLEOTIDE SEQUENCE [LARGE SCALE GENOMIC DNA]</scope>
    <source>
        <strain evidence="17 18">DSM 26537</strain>
    </source>
</reference>
<dbReference type="InterPro" id="IPR036412">
    <property type="entry name" value="HAD-like_sf"/>
</dbReference>
<dbReference type="GO" id="GO:0036376">
    <property type="term" value="P:sodium ion export across plasma membrane"/>
    <property type="evidence" value="ECO:0007669"/>
    <property type="project" value="TreeGrafter"/>
</dbReference>
<dbReference type="InterPro" id="IPR004014">
    <property type="entry name" value="ATPase_P-typ_cation-transptr_N"/>
</dbReference>
<evidence type="ECO:0000259" key="16">
    <source>
        <dbReference type="SMART" id="SM00831"/>
    </source>
</evidence>
<keyword evidence="5" id="KW-0406">Ion transport</keyword>
<evidence type="ECO:0000256" key="1">
    <source>
        <dbReference type="ARBA" id="ARBA00004651"/>
    </source>
</evidence>
<dbReference type="NCBIfam" id="TIGR01517">
    <property type="entry name" value="ATPase-IIB_Ca"/>
    <property type="match status" value="1"/>
</dbReference>
<dbReference type="Gene3D" id="3.40.1110.10">
    <property type="entry name" value="Calcium-transporting ATPase, cytoplasmic domain N"/>
    <property type="match status" value="1"/>
</dbReference>
<dbReference type="GO" id="GO:1990573">
    <property type="term" value="P:potassium ion import across plasma membrane"/>
    <property type="evidence" value="ECO:0007669"/>
    <property type="project" value="TreeGrafter"/>
</dbReference>
<dbReference type="FunFam" id="3.40.50.1000:FF:000001">
    <property type="entry name" value="Phospholipid-transporting ATPase IC"/>
    <property type="match status" value="1"/>
</dbReference>
<feature type="transmembrane region" description="Helical" evidence="15">
    <location>
        <begin position="841"/>
        <end position="860"/>
    </location>
</feature>
<comment type="catalytic activity">
    <reaction evidence="14">
        <text>Ca(2+)(in) + ATP + H2O = Ca(2+)(out) + ADP + phosphate + H(+)</text>
        <dbReference type="Rhea" id="RHEA:18105"/>
        <dbReference type="ChEBI" id="CHEBI:15377"/>
        <dbReference type="ChEBI" id="CHEBI:15378"/>
        <dbReference type="ChEBI" id="CHEBI:29108"/>
        <dbReference type="ChEBI" id="CHEBI:30616"/>
        <dbReference type="ChEBI" id="CHEBI:43474"/>
        <dbReference type="ChEBI" id="CHEBI:456216"/>
        <dbReference type="EC" id="7.2.2.10"/>
    </reaction>
</comment>
<keyword evidence="10" id="KW-0067">ATP-binding</keyword>
<dbReference type="SMART" id="SM00831">
    <property type="entry name" value="Cation_ATPase_N"/>
    <property type="match status" value="1"/>
</dbReference>
<keyword evidence="12 15" id="KW-1133">Transmembrane helix</keyword>
<dbReference type="InterPro" id="IPR044492">
    <property type="entry name" value="P_typ_ATPase_HD_dom"/>
</dbReference>
<dbReference type="GO" id="GO:0005524">
    <property type="term" value="F:ATP binding"/>
    <property type="evidence" value="ECO:0007669"/>
    <property type="project" value="UniProtKB-KW"/>
</dbReference>
<dbReference type="InterPro" id="IPR059000">
    <property type="entry name" value="ATPase_P-type_domA"/>
</dbReference>
<keyword evidence="11" id="KW-1278">Translocase</keyword>
<comment type="subcellular location">
    <subcellularLocation>
        <location evidence="1">Cell membrane</location>
        <topology evidence="1">Multi-pass membrane protein</topology>
    </subcellularLocation>
</comment>
<dbReference type="InterPro" id="IPR006408">
    <property type="entry name" value="P-type_ATPase_IIB"/>
</dbReference>
<dbReference type="PRINTS" id="PR00120">
    <property type="entry name" value="HATPASE"/>
</dbReference>
<dbReference type="PRINTS" id="PR00119">
    <property type="entry name" value="CATATPASE"/>
</dbReference>
<keyword evidence="5" id="KW-0813">Transport</keyword>
<dbReference type="SUPFAM" id="SSF81660">
    <property type="entry name" value="Metal cation-transporting ATPase, ATP-binding domain N"/>
    <property type="match status" value="1"/>
</dbReference>
<feature type="transmembrane region" description="Helical" evidence="15">
    <location>
        <begin position="280"/>
        <end position="302"/>
    </location>
</feature>
<dbReference type="GO" id="GO:0046872">
    <property type="term" value="F:metal ion binding"/>
    <property type="evidence" value="ECO:0007669"/>
    <property type="project" value="UniProtKB-KW"/>
</dbReference>
<dbReference type="Gene3D" id="3.40.50.1000">
    <property type="entry name" value="HAD superfamily/HAD-like"/>
    <property type="match status" value="1"/>
</dbReference>
<evidence type="ECO:0000256" key="6">
    <source>
        <dbReference type="ARBA" id="ARBA00022692"/>
    </source>
</evidence>
<dbReference type="FunFam" id="3.40.50.1000:FF:000028">
    <property type="entry name" value="Calcium-transporting P-type ATPase, putative"/>
    <property type="match status" value="1"/>
</dbReference>
<dbReference type="SFLD" id="SFLDS00003">
    <property type="entry name" value="Haloacid_Dehalogenase"/>
    <property type="match status" value="1"/>
</dbReference>
<dbReference type="Pfam" id="PF00689">
    <property type="entry name" value="Cation_ATPase_C"/>
    <property type="match status" value="1"/>
</dbReference>
<dbReference type="NCBIfam" id="TIGR01494">
    <property type="entry name" value="ATPase_P-type"/>
    <property type="match status" value="2"/>
</dbReference>
<dbReference type="GO" id="GO:0016887">
    <property type="term" value="F:ATP hydrolysis activity"/>
    <property type="evidence" value="ECO:0007669"/>
    <property type="project" value="InterPro"/>
</dbReference>
<feature type="transmembrane region" description="Helical" evidence="15">
    <location>
        <begin position="724"/>
        <end position="743"/>
    </location>
</feature>
<dbReference type="Pfam" id="PF00122">
    <property type="entry name" value="E1-E2_ATPase"/>
    <property type="match status" value="1"/>
</dbReference>
<evidence type="ECO:0000256" key="10">
    <source>
        <dbReference type="ARBA" id="ARBA00022840"/>
    </source>
</evidence>
<evidence type="ECO:0000256" key="8">
    <source>
        <dbReference type="ARBA" id="ARBA00022741"/>
    </source>
</evidence>
<comment type="similarity">
    <text evidence="2">Belongs to the cation transport ATPase (P-type) (TC 3.A.3) family. Type IIA subfamily.</text>
</comment>
<dbReference type="GO" id="GO:0005388">
    <property type="term" value="F:P-type calcium transporter activity"/>
    <property type="evidence" value="ECO:0007669"/>
    <property type="project" value="UniProtKB-EC"/>
</dbReference>
<dbReference type="InterPro" id="IPR001757">
    <property type="entry name" value="P_typ_ATPase"/>
</dbReference>
<evidence type="ECO:0000313" key="18">
    <source>
        <dbReference type="Proteomes" id="UP000273083"/>
    </source>
</evidence>
<dbReference type="SFLD" id="SFLDF00027">
    <property type="entry name" value="p-type_atpase"/>
    <property type="match status" value="1"/>
</dbReference>
<dbReference type="AlphaFoldDB" id="A0A3N1XGV1"/>
<dbReference type="InterPro" id="IPR023299">
    <property type="entry name" value="ATPase_P-typ_cyto_dom_N"/>
</dbReference>
<sequence length="899" mass="97700">MNWHSLSIKDTAKKLSVTLESGLSNKEVEKRQKKYGKNILKSKKNKSTLIKFLEQFKDFMIITLIAAAFISFLVSLLQGEVDFVDPIIILIIITLNAILGTIQENKAEKSLEALKKMSAPTAKVLRGGIVSIVDSKELVPGDIILLESGHYVPADARLIESVNLKVEESSLTGESHPVEKDSSCVLEESTLISERKNLVMATSVVTYGRGSAIVIHTGMDTEVGHIASLIMDDTAPMTPLQKRLAKTSKSLGIAALLICIVIFIIGIIKQMPIFDMFMTSVSLAVAAIPEGLPAIVTIMLSLGVQRMAKKNAVIRKLPAVETLGSATVICSDKTGTLTQNKMTVTDISSIDGTERLDGKFAKFILTLASLCNDSILQVNKKEAIATGEPTESALVVAAYHAGLTKIKLDLTYKRIFEIPFDSGRKLMTTVHKLNDRLDGMTELNSKSSKYISITKGAPDVLINRCSYIYENGKVIPLTSLKKNLIGKHNQSMANNALRVIATAYKEINSIPCNITTCGEVLENGLVFVGLIGMIDPPRSEVKDAVLTCKMAGIKPVMITGDHISTACAIARDLGILNLRERSITGSELSLMSDERLSEEIADYSVFARVSPEHKVRIVKAFQAKGEVVAMTGDGVNDAPALKAADIGCAMGISGTDVAKNAADMILTDDNFATIVSAVREGRGIYDNIRKSVHFLLSSNIGEIITIFIAILFGLPSPLLAVQLLWVNLVTDSLPAISLGVEPAERNIMKRKPISPSKGLFADGLVFKIIFEGIMIGSLALFAFVIGIRYFDGNSMGGVNGPIYGRTMAFCVLSLSQLFHAFNMRSTQSIFTIGLFTNPRLLLSFAICTFLQIAVIMYPPLTKVFDVISLNKTQWLIVFLLSIVPIFVVELQKKVNHNSH</sequence>
<feature type="transmembrane region" description="Helical" evidence="15">
    <location>
        <begin position="764"/>
        <end position="790"/>
    </location>
</feature>
<accession>A0A3N1XGV1</accession>
<evidence type="ECO:0000256" key="12">
    <source>
        <dbReference type="ARBA" id="ARBA00022989"/>
    </source>
</evidence>
<dbReference type="InterPro" id="IPR008250">
    <property type="entry name" value="ATPase_P-typ_transduc_dom_A_sf"/>
</dbReference>
<dbReference type="PROSITE" id="PS00154">
    <property type="entry name" value="ATPASE_E1_E2"/>
    <property type="match status" value="1"/>
</dbReference>
<keyword evidence="18" id="KW-1185">Reference proteome</keyword>
<dbReference type="InterPro" id="IPR023214">
    <property type="entry name" value="HAD_sf"/>
</dbReference>
<evidence type="ECO:0000256" key="14">
    <source>
        <dbReference type="ARBA" id="ARBA00048694"/>
    </source>
</evidence>
<feature type="transmembrane region" description="Helical" evidence="15">
    <location>
        <begin position="802"/>
        <end position="821"/>
    </location>
</feature>
<evidence type="ECO:0000256" key="15">
    <source>
        <dbReference type="SAM" id="Phobius"/>
    </source>
</evidence>
<proteinExistence type="inferred from homology"/>
<dbReference type="InterPro" id="IPR018303">
    <property type="entry name" value="ATPase_P-typ_P_site"/>
</dbReference>
<keyword evidence="6 15" id="KW-0812">Transmembrane</keyword>
<dbReference type="Gene3D" id="1.20.1110.10">
    <property type="entry name" value="Calcium-transporting ATPase, transmembrane domain"/>
    <property type="match status" value="1"/>
</dbReference>
<feature type="transmembrane region" description="Helical" evidence="15">
    <location>
        <begin position="83"/>
        <end position="102"/>
    </location>
</feature>
<keyword evidence="13 15" id="KW-0472">Membrane</keyword>
<dbReference type="EC" id="7.2.2.10" evidence="3"/>
<evidence type="ECO:0000256" key="2">
    <source>
        <dbReference type="ARBA" id="ARBA00005675"/>
    </source>
</evidence>
<feature type="transmembrane region" description="Helical" evidence="15">
    <location>
        <begin position="59"/>
        <end position="77"/>
    </location>
</feature>
<name>A0A3N1XGV1_9FIRM</name>
<organism evidence="17 18">
    <name type="scientific">Mobilisporobacter senegalensis</name>
    <dbReference type="NCBI Taxonomy" id="1329262"/>
    <lineage>
        <taxon>Bacteria</taxon>
        <taxon>Bacillati</taxon>
        <taxon>Bacillota</taxon>
        <taxon>Clostridia</taxon>
        <taxon>Lachnospirales</taxon>
        <taxon>Lachnospiraceae</taxon>
        <taxon>Mobilisporobacter</taxon>
    </lineage>
</organism>
<dbReference type="SUPFAM" id="SSF81665">
    <property type="entry name" value="Calcium ATPase, transmembrane domain M"/>
    <property type="match status" value="1"/>
</dbReference>
<dbReference type="InterPro" id="IPR023298">
    <property type="entry name" value="ATPase_P-typ_TM_dom_sf"/>
</dbReference>
<dbReference type="GO" id="GO:0005886">
    <property type="term" value="C:plasma membrane"/>
    <property type="evidence" value="ECO:0007669"/>
    <property type="project" value="UniProtKB-SubCell"/>
</dbReference>
<dbReference type="RefSeq" id="WP_123610476.1">
    <property type="nucleotide sequence ID" value="NZ_RJVG01000011.1"/>
</dbReference>
<dbReference type="Pfam" id="PF00690">
    <property type="entry name" value="Cation_ATPase_N"/>
    <property type="match status" value="1"/>
</dbReference>
<comment type="caution">
    <text evidence="17">The sequence shown here is derived from an EMBL/GenBank/DDBJ whole genome shotgun (WGS) entry which is preliminary data.</text>
</comment>
<dbReference type="CDD" id="cd02089">
    <property type="entry name" value="P-type_ATPase_Ca_prok"/>
    <property type="match status" value="1"/>
</dbReference>
<evidence type="ECO:0000256" key="9">
    <source>
        <dbReference type="ARBA" id="ARBA00022837"/>
    </source>
</evidence>
<dbReference type="SUPFAM" id="SSF81653">
    <property type="entry name" value="Calcium ATPase, transduction domain A"/>
    <property type="match status" value="1"/>
</dbReference>
<dbReference type="InterPro" id="IPR050510">
    <property type="entry name" value="Cation_transp_ATPase_P-type"/>
</dbReference>
<evidence type="ECO:0000256" key="13">
    <source>
        <dbReference type="ARBA" id="ARBA00023136"/>
    </source>
</evidence>
<feature type="domain" description="Cation-transporting P-type ATPase N-terminal" evidence="16">
    <location>
        <begin position="2"/>
        <end position="76"/>
    </location>
</feature>
<protein>
    <recommendedName>
        <fullName evidence="3">P-type Ca(2+) transporter</fullName>
        <ecNumber evidence="3">7.2.2.10</ecNumber>
    </recommendedName>
</protein>
<evidence type="ECO:0000256" key="4">
    <source>
        <dbReference type="ARBA" id="ARBA00022475"/>
    </source>
</evidence>
<dbReference type="SUPFAM" id="SSF56784">
    <property type="entry name" value="HAD-like"/>
    <property type="match status" value="1"/>
</dbReference>
<feature type="transmembrane region" description="Helical" evidence="15">
    <location>
        <begin position="692"/>
        <end position="712"/>
    </location>
</feature>
<evidence type="ECO:0000256" key="5">
    <source>
        <dbReference type="ARBA" id="ARBA00022568"/>
    </source>
</evidence>
<keyword evidence="7" id="KW-0479">Metal-binding</keyword>
<evidence type="ECO:0000256" key="11">
    <source>
        <dbReference type="ARBA" id="ARBA00022967"/>
    </source>
</evidence>
<feature type="transmembrane region" description="Helical" evidence="15">
    <location>
        <begin position="251"/>
        <end position="268"/>
    </location>
</feature>
<keyword evidence="4" id="KW-1003">Cell membrane</keyword>
<keyword evidence="5" id="KW-0109">Calcium transport</keyword>
<dbReference type="Pfam" id="PF08282">
    <property type="entry name" value="Hydrolase_3"/>
    <property type="match status" value="1"/>
</dbReference>
<dbReference type="GO" id="GO:0005391">
    <property type="term" value="F:P-type sodium:potassium-exchanging transporter activity"/>
    <property type="evidence" value="ECO:0007669"/>
    <property type="project" value="TreeGrafter"/>
</dbReference>
<dbReference type="GO" id="GO:0006883">
    <property type="term" value="P:intracellular sodium ion homeostasis"/>
    <property type="evidence" value="ECO:0007669"/>
    <property type="project" value="TreeGrafter"/>
</dbReference>
<dbReference type="FunFam" id="2.70.150.10:FF:000016">
    <property type="entry name" value="Calcium-transporting P-type ATPase putative"/>
    <property type="match status" value="1"/>
</dbReference>
<dbReference type="OrthoDB" id="9760364at2"/>
<feature type="transmembrane region" description="Helical" evidence="15">
    <location>
        <begin position="872"/>
        <end position="890"/>
    </location>
</feature>
<dbReference type="PANTHER" id="PTHR43294:SF20">
    <property type="entry name" value="P-TYPE ATPASE"/>
    <property type="match status" value="1"/>
</dbReference>
<keyword evidence="9" id="KW-0106">Calcium</keyword>
<dbReference type="SFLD" id="SFLDG00002">
    <property type="entry name" value="C1.7:_P-type_atpase_like"/>
    <property type="match status" value="1"/>
</dbReference>
<evidence type="ECO:0000256" key="7">
    <source>
        <dbReference type="ARBA" id="ARBA00022723"/>
    </source>
</evidence>
<dbReference type="EMBL" id="RJVG01000011">
    <property type="protein sequence ID" value="ROR25341.1"/>
    <property type="molecule type" value="Genomic_DNA"/>
</dbReference>
<dbReference type="GO" id="GO:0030007">
    <property type="term" value="P:intracellular potassium ion homeostasis"/>
    <property type="evidence" value="ECO:0007669"/>
    <property type="project" value="TreeGrafter"/>
</dbReference>
<keyword evidence="8" id="KW-0547">Nucleotide-binding</keyword>
<dbReference type="Pfam" id="PF13246">
    <property type="entry name" value="Cation_ATPase"/>
    <property type="match status" value="1"/>
</dbReference>
<evidence type="ECO:0000313" key="17">
    <source>
        <dbReference type="EMBL" id="ROR25341.1"/>
    </source>
</evidence>
<dbReference type="Gene3D" id="2.70.150.10">
    <property type="entry name" value="Calcium-transporting ATPase, cytoplasmic transduction domain A"/>
    <property type="match status" value="1"/>
</dbReference>
<dbReference type="PANTHER" id="PTHR43294">
    <property type="entry name" value="SODIUM/POTASSIUM-TRANSPORTING ATPASE SUBUNIT ALPHA"/>
    <property type="match status" value="1"/>
</dbReference>
<gene>
    <name evidence="17" type="ORF">EDD66_111103</name>
</gene>
<dbReference type="InterPro" id="IPR006068">
    <property type="entry name" value="ATPase_P-typ_cation-transptr_C"/>
</dbReference>
<dbReference type="Proteomes" id="UP000273083">
    <property type="component" value="Unassembled WGS sequence"/>
</dbReference>
<dbReference type="GO" id="GO:1902600">
    <property type="term" value="P:proton transmembrane transport"/>
    <property type="evidence" value="ECO:0007669"/>
    <property type="project" value="TreeGrafter"/>
</dbReference>